<protein>
    <submittedName>
        <fullName evidence="2">Uncharacterized protein</fullName>
    </submittedName>
</protein>
<reference evidence="2 3" key="1">
    <citation type="submission" date="2021-02" db="EMBL/GenBank/DDBJ databases">
        <title>Bacillus sp. RD4P76, an endophyte from a halophyte.</title>
        <authorList>
            <person name="Sun J.-Q."/>
        </authorList>
    </citation>
    <scope>NUCLEOTIDE SEQUENCE [LARGE SCALE GENOMIC DNA]</scope>
    <source>
        <strain evidence="2 3">RD4P76</strain>
    </source>
</reference>
<gene>
    <name evidence="2" type="ORF">JR050_02160</name>
</gene>
<keyword evidence="1" id="KW-0175">Coiled coil</keyword>
<dbReference type="NCBIfam" id="NF040878">
    <property type="entry name" value="SE1561_fam"/>
    <property type="match status" value="1"/>
</dbReference>
<dbReference type="InterPro" id="IPR047670">
    <property type="entry name" value="YfjT-like"/>
</dbReference>
<evidence type="ECO:0000313" key="3">
    <source>
        <dbReference type="Proteomes" id="UP001518925"/>
    </source>
</evidence>
<proteinExistence type="predicted"/>
<sequence length="72" mass="8373">MGKATTNPDSQLSYLKNRLEMFLEVIDHLDPEEAEVEDIDRLLAMLDDLESKVERFKKDQGSEKDTEDTEQE</sequence>
<dbReference type="Proteomes" id="UP001518925">
    <property type="component" value="Unassembled WGS sequence"/>
</dbReference>
<evidence type="ECO:0000313" key="2">
    <source>
        <dbReference type="EMBL" id="MBM6616485.1"/>
    </source>
</evidence>
<feature type="coiled-coil region" evidence="1">
    <location>
        <begin position="32"/>
        <end position="59"/>
    </location>
</feature>
<dbReference type="EMBL" id="JAFELM010000013">
    <property type="protein sequence ID" value="MBM6616485.1"/>
    <property type="molecule type" value="Genomic_DNA"/>
</dbReference>
<organism evidence="2 3">
    <name type="scientific">Bacillus suaedaesalsae</name>
    <dbReference type="NCBI Taxonomy" id="2810349"/>
    <lineage>
        <taxon>Bacteria</taxon>
        <taxon>Bacillati</taxon>
        <taxon>Bacillota</taxon>
        <taxon>Bacilli</taxon>
        <taxon>Bacillales</taxon>
        <taxon>Bacillaceae</taxon>
        <taxon>Bacillus</taxon>
    </lineage>
</organism>
<evidence type="ECO:0000256" key="1">
    <source>
        <dbReference type="SAM" id="Coils"/>
    </source>
</evidence>
<name>A0ABS2DEQ2_9BACI</name>
<keyword evidence="3" id="KW-1185">Reference proteome</keyword>
<accession>A0ABS2DEQ2</accession>
<dbReference type="RefSeq" id="WP_204201875.1">
    <property type="nucleotide sequence ID" value="NZ_JAFELM010000013.1"/>
</dbReference>
<comment type="caution">
    <text evidence="2">The sequence shown here is derived from an EMBL/GenBank/DDBJ whole genome shotgun (WGS) entry which is preliminary data.</text>
</comment>